<evidence type="ECO:0000313" key="5">
    <source>
        <dbReference type="Proteomes" id="UP000243207"/>
    </source>
</evidence>
<dbReference type="GO" id="GO:0120010">
    <property type="term" value="P:intermembrane phospholipid transfer"/>
    <property type="evidence" value="ECO:0007669"/>
    <property type="project" value="TreeGrafter"/>
</dbReference>
<sequence length="241" mass="26911">MNLCKRVFSVCLLGAAGVFVVVPVHAQDEYDEYESYANPDPWEPVNRAIFRFNDTVDRFTLKPIARAYDSVVPQLVDDGVTNFFANLGEPKNLVNDTLQGKFHDAGIDTARFLFNTTLGLGGFFDVATRMGLQRNDEDLGQTIGSWGVPSGPYVVLPLLGPSTLRDGLVRVPEGFAGYTYPDQVDHVPTRNTAFGFDMVDTRAALLSQERLIRGDRYLFIRNAYLQNREFKVKDGAVVDDF</sequence>
<dbReference type="Pfam" id="PF04333">
    <property type="entry name" value="MlaA"/>
    <property type="match status" value="1"/>
</dbReference>
<dbReference type="PANTHER" id="PTHR30035">
    <property type="entry name" value="LIPOPROTEIN VACJ-RELATED"/>
    <property type="match status" value="1"/>
</dbReference>
<dbReference type="PRINTS" id="PR01805">
    <property type="entry name" value="VACJLIPOPROT"/>
</dbReference>
<evidence type="ECO:0000256" key="2">
    <source>
        <dbReference type="ARBA" id="ARBA00022729"/>
    </source>
</evidence>
<feature type="signal peptide" evidence="3">
    <location>
        <begin position="1"/>
        <end position="26"/>
    </location>
</feature>
<gene>
    <name evidence="4" type="ORF">SAMN05216421_1570</name>
</gene>
<dbReference type="AlphaFoldDB" id="A0A1H1SDZ8"/>
<accession>A0A1H1SDZ8</accession>
<feature type="chain" id="PRO_5009259913" evidence="3">
    <location>
        <begin position="27"/>
        <end position="241"/>
    </location>
</feature>
<dbReference type="STRING" id="487184.SAMN05216421_1570"/>
<keyword evidence="4" id="KW-0449">Lipoprotein</keyword>
<dbReference type="EMBL" id="LT629736">
    <property type="protein sequence ID" value="SDS46162.1"/>
    <property type="molecule type" value="Genomic_DNA"/>
</dbReference>
<dbReference type="GO" id="GO:0016020">
    <property type="term" value="C:membrane"/>
    <property type="evidence" value="ECO:0007669"/>
    <property type="project" value="InterPro"/>
</dbReference>
<comment type="similarity">
    <text evidence="1">Belongs to the MlaA family.</text>
</comment>
<dbReference type="OrthoDB" id="9785326at2"/>
<evidence type="ECO:0000256" key="3">
    <source>
        <dbReference type="SAM" id="SignalP"/>
    </source>
</evidence>
<keyword evidence="5" id="KW-1185">Reference proteome</keyword>
<reference evidence="5" key="1">
    <citation type="submission" date="2016-10" db="EMBL/GenBank/DDBJ databases">
        <authorList>
            <person name="Varghese N."/>
            <person name="Submissions S."/>
        </authorList>
    </citation>
    <scope>NUCLEOTIDE SEQUENCE [LARGE SCALE GENOMIC DNA]</scope>
    <source>
        <strain evidence="5">NRRL B-51270</strain>
    </source>
</reference>
<dbReference type="PANTHER" id="PTHR30035:SF3">
    <property type="entry name" value="INTERMEMBRANE PHOSPHOLIPID TRANSPORT SYSTEM LIPOPROTEIN MLAA"/>
    <property type="match status" value="1"/>
</dbReference>
<name>A0A1H1SDZ8_9GAMM</name>
<dbReference type="Proteomes" id="UP000243207">
    <property type="component" value="Chromosome I"/>
</dbReference>
<dbReference type="RefSeq" id="WP_093392858.1">
    <property type="nucleotide sequence ID" value="NZ_LT629736.1"/>
</dbReference>
<organism evidence="4 5">
    <name type="scientific">Halopseudomonas xinjiangensis</name>
    <dbReference type="NCBI Taxonomy" id="487184"/>
    <lineage>
        <taxon>Bacteria</taxon>
        <taxon>Pseudomonadati</taxon>
        <taxon>Pseudomonadota</taxon>
        <taxon>Gammaproteobacteria</taxon>
        <taxon>Pseudomonadales</taxon>
        <taxon>Pseudomonadaceae</taxon>
        <taxon>Halopseudomonas</taxon>
    </lineage>
</organism>
<evidence type="ECO:0000256" key="1">
    <source>
        <dbReference type="ARBA" id="ARBA00010634"/>
    </source>
</evidence>
<proteinExistence type="inferred from homology"/>
<dbReference type="InterPro" id="IPR007428">
    <property type="entry name" value="MlaA"/>
</dbReference>
<evidence type="ECO:0000313" key="4">
    <source>
        <dbReference type="EMBL" id="SDS46162.1"/>
    </source>
</evidence>
<keyword evidence="2 3" id="KW-0732">Signal</keyword>
<protein>
    <submittedName>
        <fullName evidence="4">Phospholipid-binding lipoprotein MlaA</fullName>
    </submittedName>
</protein>